<keyword evidence="8" id="KW-0028">Amino-acid biosynthesis</keyword>
<dbReference type="GO" id="GO:0005829">
    <property type="term" value="C:cytosol"/>
    <property type="evidence" value="ECO:0007669"/>
    <property type="project" value="TreeGrafter"/>
</dbReference>
<comment type="pathway">
    <text evidence="1">Amino-acid biosynthesis; L-asparagine biosynthesis; L-asparagine from L-aspartate (L-Gln route): step 1/1.</text>
</comment>
<dbReference type="GO" id="GO:0004066">
    <property type="term" value="F:asparagine synthase (glutamine-hydrolyzing) activity"/>
    <property type="evidence" value="ECO:0007669"/>
    <property type="project" value="UniProtKB-EC"/>
</dbReference>
<keyword evidence="4 9" id="KW-0547">Nucleotide-binding</keyword>
<feature type="active site" description="For GATase activity" evidence="8">
    <location>
        <position position="2"/>
    </location>
</feature>
<dbReference type="InterPro" id="IPR006426">
    <property type="entry name" value="Asn_synth_AEB"/>
</dbReference>
<accession>A0A2M6WVJ4</accession>
<dbReference type="Pfam" id="PF00733">
    <property type="entry name" value="Asn_synthase"/>
    <property type="match status" value="1"/>
</dbReference>
<evidence type="ECO:0000256" key="1">
    <source>
        <dbReference type="ARBA" id="ARBA00005187"/>
    </source>
</evidence>
<gene>
    <name evidence="12" type="primary">asnB</name>
    <name evidence="12" type="ORF">COT82_01030</name>
</gene>
<protein>
    <recommendedName>
        <fullName evidence="3">asparagine synthase (glutamine-hydrolyzing)</fullName>
        <ecNumber evidence="3">6.3.5.4</ecNumber>
    </recommendedName>
</protein>
<evidence type="ECO:0000256" key="4">
    <source>
        <dbReference type="ARBA" id="ARBA00022741"/>
    </source>
</evidence>
<evidence type="ECO:0000256" key="5">
    <source>
        <dbReference type="ARBA" id="ARBA00022840"/>
    </source>
</evidence>
<dbReference type="Proteomes" id="UP000230481">
    <property type="component" value="Unassembled WGS sequence"/>
</dbReference>
<dbReference type="Gene3D" id="3.40.50.620">
    <property type="entry name" value="HUPs"/>
    <property type="match status" value="1"/>
</dbReference>
<dbReference type="GO" id="GO:0006529">
    <property type="term" value="P:asparagine biosynthetic process"/>
    <property type="evidence" value="ECO:0007669"/>
    <property type="project" value="UniProtKB-KW"/>
</dbReference>
<evidence type="ECO:0000256" key="9">
    <source>
        <dbReference type="PIRSR" id="PIRSR001589-2"/>
    </source>
</evidence>
<feature type="binding site" evidence="9">
    <location>
        <position position="99"/>
    </location>
    <ligand>
        <name>L-glutamine</name>
        <dbReference type="ChEBI" id="CHEBI:58359"/>
    </ligand>
</feature>
<dbReference type="AlphaFoldDB" id="A0A2M6WVJ4"/>
<dbReference type="EMBL" id="PFAA01000024">
    <property type="protein sequence ID" value="PIT96808.1"/>
    <property type="molecule type" value="Genomic_DNA"/>
</dbReference>
<feature type="domain" description="Glutamine amidotransferase type-2" evidence="11">
    <location>
        <begin position="2"/>
        <end position="212"/>
    </location>
</feature>
<dbReference type="SUPFAM" id="SSF52402">
    <property type="entry name" value="Adenine nucleotide alpha hydrolases-like"/>
    <property type="match status" value="1"/>
</dbReference>
<proteinExistence type="inferred from homology"/>
<evidence type="ECO:0000256" key="2">
    <source>
        <dbReference type="ARBA" id="ARBA00005752"/>
    </source>
</evidence>
<dbReference type="PIRSF" id="PIRSF001589">
    <property type="entry name" value="Asn_synthetase_glu-h"/>
    <property type="match status" value="1"/>
</dbReference>
<dbReference type="NCBIfam" id="TIGR01536">
    <property type="entry name" value="asn_synth_AEB"/>
    <property type="match status" value="1"/>
</dbReference>
<feature type="binding site" evidence="9">
    <location>
        <begin position="357"/>
        <end position="358"/>
    </location>
    <ligand>
        <name>ATP</name>
        <dbReference type="ChEBI" id="CHEBI:30616"/>
    </ligand>
</feature>
<dbReference type="InterPro" id="IPR051786">
    <property type="entry name" value="ASN_synthetase/amidase"/>
</dbReference>
<dbReference type="PANTHER" id="PTHR43284">
    <property type="entry name" value="ASPARAGINE SYNTHETASE (GLUTAMINE-HYDROLYZING)"/>
    <property type="match status" value="1"/>
</dbReference>
<evidence type="ECO:0000256" key="7">
    <source>
        <dbReference type="ARBA" id="ARBA00048741"/>
    </source>
</evidence>
<comment type="similarity">
    <text evidence="2">Belongs to the asparagine synthetase family.</text>
</comment>
<evidence type="ECO:0000259" key="11">
    <source>
        <dbReference type="PROSITE" id="PS51278"/>
    </source>
</evidence>
<organism evidence="12 13">
    <name type="scientific">Candidatus Campbellbacteria bacterium CG10_big_fil_rev_8_21_14_0_10_35_52</name>
    <dbReference type="NCBI Taxonomy" id="1974527"/>
    <lineage>
        <taxon>Bacteria</taxon>
        <taxon>Candidatus Campbelliibacteriota</taxon>
    </lineage>
</organism>
<evidence type="ECO:0000313" key="12">
    <source>
        <dbReference type="EMBL" id="PIT96808.1"/>
    </source>
</evidence>
<dbReference type="InterPro" id="IPR033738">
    <property type="entry name" value="AsnB_N"/>
</dbReference>
<feature type="site" description="Important for beta-aspartyl-AMP intermediate formation" evidence="10">
    <location>
        <position position="359"/>
    </location>
</feature>
<evidence type="ECO:0000256" key="6">
    <source>
        <dbReference type="ARBA" id="ARBA00022962"/>
    </source>
</evidence>
<dbReference type="InterPro" id="IPR001962">
    <property type="entry name" value="Asn_synthase"/>
</dbReference>
<dbReference type="PROSITE" id="PS51278">
    <property type="entry name" value="GATASE_TYPE_2"/>
    <property type="match status" value="1"/>
</dbReference>
<dbReference type="Gene3D" id="3.60.20.10">
    <property type="entry name" value="Glutamine Phosphoribosylpyrophosphate, subunit 1, domain 1"/>
    <property type="match status" value="1"/>
</dbReference>
<reference evidence="13" key="1">
    <citation type="submission" date="2017-09" db="EMBL/GenBank/DDBJ databases">
        <title>Depth-based differentiation of microbial function through sediment-hosted aquifers and enrichment of novel symbionts in the deep terrestrial subsurface.</title>
        <authorList>
            <person name="Probst A.J."/>
            <person name="Ladd B."/>
            <person name="Jarett J.K."/>
            <person name="Geller-Mcgrath D.E."/>
            <person name="Sieber C.M.K."/>
            <person name="Emerson J.B."/>
            <person name="Anantharaman K."/>
            <person name="Thomas B.C."/>
            <person name="Malmstrom R."/>
            <person name="Stieglmeier M."/>
            <person name="Klingl A."/>
            <person name="Woyke T."/>
            <person name="Ryan C.M."/>
            <person name="Banfield J.F."/>
        </authorList>
    </citation>
    <scope>NUCLEOTIDE SEQUENCE [LARGE SCALE GENOMIC DNA]</scope>
</reference>
<evidence type="ECO:0000256" key="10">
    <source>
        <dbReference type="PIRSR" id="PIRSR001589-3"/>
    </source>
</evidence>
<keyword evidence="8" id="KW-0061">Asparagine biosynthesis</keyword>
<feature type="binding site" evidence="9">
    <location>
        <position position="286"/>
    </location>
    <ligand>
        <name>ATP</name>
        <dbReference type="ChEBI" id="CHEBI:30616"/>
    </ligand>
</feature>
<dbReference type="SUPFAM" id="SSF56235">
    <property type="entry name" value="N-terminal nucleophile aminohydrolases (Ntn hydrolases)"/>
    <property type="match status" value="1"/>
</dbReference>
<comment type="catalytic activity">
    <reaction evidence="7">
        <text>L-aspartate + L-glutamine + ATP + H2O = L-asparagine + L-glutamate + AMP + diphosphate + H(+)</text>
        <dbReference type="Rhea" id="RHEA:12228"/>
        <dbReference type="ChEBI" id="CHEBI:15377"/>
        <dbReference type="ChEBI" id="CHEBI:15378"/>
        <dbReference type="ChEBI" id="CHEBI:29985"/>
        <dbReference type="ChEBI" id="CHEBI:29991"/>
        <dbReference type="ChEBI" id="CHEBI:30616"/>
        <dbReference type="ChEBI" id="CHEBI:33019"/>
        <dbReference type="ChEBI" id="CHEBI:58048"/>
        <dbReference type="ChEBI" id="CHEBI:58359"/>
        <dbReference type="ChEBI" id="CHEBI:456215"/>
        <dbReference type="EC" id="6.3.5.4"/>
    </reaction>
</comment>
<dbReference type="InterPro" id="IPR014729">
    <property type="entry name" value="Rossmann-like_a/b/a_fold"/>
</dbReference>
<evidence type="ECO:0000313" key="13">
    <source>
        <dbReference type="Proteomes" id="UP000230481"/>
    </source>
</evidence>
<name>A0A2M6WVJ4_9BACT</name>
<sequence length="586" mass="67646">MCGIFGIIGEKTKSYTDESLKSALNSLSKRGPDDSGILKFNKCVLSQTRLSIVDISGGHQPMKDNEKNIAITFNGEIYNYRELKKELESKRYNFSTNSDTEVILKSYIEYEHKCLDYFDGMFAFAIWDEDAQSLFLARDRFGKKPLYYAFDNSGSLYIASEIKALLAAGIRGEIDYEAIDNYLTLMYIPPWKSVYKNIFTLPPAHSAIFSNGKLTITKYWSLSDKPISVSYEEAKQTIKELFEASVKKRMVADVEIGALLSGGVDSTLVCAYAQKFSSHPLKTFSVGYEGYINELPYAEEASKKISTDHHTLQARSDLTHELEKVIEYMDEPHADSSNFPQHLVSQLAASKVKVALSGDGADELFMGYGWYWKYWNTRKIVRLKNALFSNPFKEYIKFISIFSTSERQNLWKNLDVVNEDIISNALKNLRNNGVQKINLFDLTTYLPGLLLTKVDRTSMMHSLEVRSPFLDYQLAEYVYNLPMKYKMDKKSGKIILKDILSEIMPKEFVYRRKQGFGAPIVAWLKTKRMREFVYEKLGNDARIYEFLKKSEVQRYISEFYEKDNVTAQQKIWSLLCLELWFQKHQK</sequence>
<dbReference type="InterPro" id="IPR029055">
    <property type="entry name" value="Ntn_hydrolases_N"/>
</dbReference>
<comment type="caution">
    <text evidence="12">The sequence shown here is derived from an EMBL/GenBank/DDBJ whole genome shotgun (WGS) entry which is preliminary data.</text>
</comment>
<keyword evidence="5 9" id="KW-0067">ATP-binding</keyword>
<dbReference type="CDD" id="cd01991">
    <property type="entry name" value="Asn_synthase_B_C"/>
    <property type="match status" value="1"/>
</dbReference>
<dbReference type="PANTHER" id="PTHR43284:SF1">
    <property type="entry name" value="ASPARAGINE SYNTHETASE"/>
    <property type="match status" value="1"/>
</dbReference>
<dbReference type="InterPro" id="IPR017932">
    <property type="entry name" value="GATase_2_dom"/>
</dbReference>
<keyword evidence="6 8" id="KW-0315">Glutamine amidotransferase</keyword>
<feature type="binding site" evidence="9">
    <location>
        <position position="259"/>
    </location>
    <ligand>
        <name>ATP</name>
        <dbReference type="ChEBI" id="CHEBI:30616"/>
    </ligand>
</feature>
<dbReference type="GO" id="GO:0005524">
    <property type="term" value="F:ATP binding"/>
    <property type="evidence" value="ECO:0007669"/>
    <property type="project" value="UniProtKB-KW"/>
</dbReference>
<dbReference type="Pfam" id="PF13537">
    <property type="entry name" value="GATase_7"/>
    <property type="match status" value="1"/>
</dbReference>
<evidence type="ECO:0000256" key="8">
    <source>
        <dbReference type="PIRSR" id="PIRSR001589-1"/>
    </source>
</evidence>
<evidence type="ECO:0000256" key="3">
    <source>
        <dbReference type="ARBA" id="ARBA00012737"/>
    </source>
</evidence>
<dbReference type="EC" id="6.3.5.4" evidence="3"/>
<dbReference type="CDD" id="cd00712">
    <property type="entry name" value="AsnB"/>
    <property type="match status" value="1"/>
</dbReference>